<organism evidence="6 7">
    <name type="scientific">Geotrypetes seraphini</name>
    <name type="common">Gaboon caecilian</name>
    <name type="synonym">Caecilia seraphini</name>
    <dbReference type="NCBI Taxonomy" id="260995"/>
    <lineage>
        <taxon>Eukaryota</taxon>
        <taxon>Metazoa</taxon>
        <taxon>Chordata</taxon>
        <taxon>Craniata</taxon>
        <taxon>Vertebrata</taxon>
        <taxon>Euteleostomi</taxon>
        <taxon>Amphibia</taxon>
        <taxon>Gymnophiona</taxon>
        <taxon>Geotrypetes</taxon>
    </lineage>
</organism>
<dbReference type="KEGG" id="gsh:117366177"/>
<evidence type="ECO:0000259" key="5">
    <source>
        <dbReference type="PROSITE" id="PS50002"/>
    </source>
</evidence>
<dbReference type="GO" id="GO:0050852">
    <property type="term" value="P:T cell receptor signaling pathway"/>
    <property type="evidence" value="ECO:0007669"/>
    <property type="project" value="TreeGrafter"/>
</dbReference>
<dbReference type="GO" id="GO:0007229">
    <property type="term" value="P:integrin-mediated signaling pathway"/>
    <property type="evidence" value="ECO:0007669"/>
    <property type="project" value="InterPro"/>
</dbReference>
<dbReference type="RefSeq" id="XP_033813247.1">
    <property type="nucleotide sequence ID" value="XM_033957356.1"/>
</dbReference>
<keyword evidence="1 3" id="KW-0728">SH3 domain</keyword>
<evidence type="ECO:0000256" key="2">
    <source>
        <dbReference type="ARBA" id="ARBA00022553"/>
    </source>
</evidence>
<evidence type="ECO:0000313" key="9">
    <source>
        <dbReference type="RefSeq" id="XP_033813248.1"/>
    </source>
</evidence>
<feature type="region of interest" description="Disordered" evidence="4">
    <location>
        <begin position="223"/>
        <end position="252"/>
    </location>
</feature>
<dbReference type="RefSeq" id="XP_033813248.1">
    <property type="nucleotide sequence ID" value="XM_033957357.1"/>
</dbReference>
<dbReference type="InterPro" id="IPR029294">
    <property type="entry name" value="hSH3"/>
</dbReference>
<dbReference type="SUPFAM" id="SSF50044">
    <property type="entry name" value="SH3-domain"/>
    <property type="match status" value="2"/>
</dbReference>
<name>A0A6P8SA91_GEOSA</name>
<sequence length="555" mass="62484">MEEKENFKNLRARFHMNQQDSDGTRSWKPPSPGGQSALGAGMKQRYGFVANQLEKKDGSAGVLPTKPPVPKKKDLVQSPVSQLNSKFQGEVAKFEAKGSISSLESSPCSTFHKTGARKVSSEGNIKMDALMSSVPQRSMVEIQQNLMEKFAQTQQTAKGTVRVPDKVPSLPVAQKSVSETSLNIPKRKPLPSEKVLGPRPEKPPRPPLVNLDKFRMPLVNKTERCPAPGSNSDRPMQKTPTSSPLHYRAHPCSMPVLPKPSVPLRSTSEEYYDDVATIGPYNKGLSLSRMQKCLSPRREENNDYVEMLPNEFPPPPVGFSELKPGWRSEKDLKKRQKEENEFRKKFKFEGEIRVVTRMMVTPSAGIKKGGGKDLPFKKGEIMDVIQFSNKEKIICRNVQGKYGYVPKRFLLQIEREIYDDVGIHDELYDDIGLIMNSQPPLPPKPRMSNEAQELALKAKNEKNTIKAEKEEKDFRKKFKFEGEIKVVTRMMVTPSVGVKKGSGKDLPISGGELLDVIHIKSKDKVICRNAQGKYGYVRKNYLLQLELDIYDDVDN</sequence>
<dbReference type="GO" id="GO:0072659">
    <property type="term" value="P:protein localization to plasma membrane"/>
    <property type="evidence" value="ECO:0007669"/>
    <property type="project" value="TreeGrafter"/>
</dbReference>
<dbReference type="InterPro" id="IPR001452">
    <property type="entry name" value="SH3_domain"/>
</dbReference>
<dbReference type="InterPro" id="IPR043443">
    <property type="entry name" value="FYB1/2-like"/>
</dbReference>
<feature type="region of interest" description="Disordered" evidence="4">
    <location>
        <begin position="1"/>
        <end position="43"/>
    </location>
</feature>
<dbReference type="OrthoDB" id="8889279at2759"/>
<reference evidence="7 8" key="1">
    <citation type="submission" date="2025-04" db="UniProtKB">
        <authorList>
            <consortium name="RefSeq"/>
        </authorList>
    </citation>
    <scope>IDENTIFICATION</scope>
</reference>
<dbReference type="Gene3D" id="2.30.30.40">
    <property type="entry name" value="SH3 Domains"/>
    <property type="match status" value="2"/>
</dbReference>
<evidence type="ECO:0000313" key="8">
    <source>
        <dbReference type="RefSeq" id="XP_033813247.1"/>
    </source>
</evidence>
<dbReference type="PANTHER" id="PTHR16830">
    <property type="entry name" value="SH2 CONTAINING ADAPTOR PRAM-1 RELATED"/>
    <property type="match status" value="1"/>
</dbReference>
<dbReference type="GeneID" id="117366177"/>
<dbReference type="Pfam" id="PF14603">
    <property type="entry name" value="hSH3"/>
    <property type="match status" value="2"/>
</dbReference>
<evidence type="ECO:0000256" key="1">
    <source>
        <dbReference type="ARBA" id="ARBA00022443"/>
    </source>
</evidence>
<dbReference type="InterPro" id="IPR036028">
    <property type="entry name" value="SH3-like_dom_sf"/>
</dbReference>
<feature type="domain" description="SH3" evidence="5">
    <location>
        <begin position="337"/>
        <end position="415"/>
    </location>
</feature>
<dbReference type="AlphaFoldDB" id="A0A6P8SA91"/>
<accession>A0A6P8SA91</accession>
<dbReference type="CTD" id="84106"/>
<dbReference type="PANTHER" id="PTHR16830:SF11">
    <property type="entry name" value="PML-RARA-REGULATED ADAPTER MOLECULE 1"/>
    <property type="match status" value="1"/>
</dbReference>
<keyword evidence="2" id="KW-0597">Phosphoprotein</keyword>
<dbReference type="RefSeq" id="XP_033813246.1">
    <property type="nucleotide sequence ID" value="XM_033957355.1"/>
</dbReference>
<dbReference type="GO" id="GO:0005886">
    <property type="term" value="C:plasma membrane"/>
    <property type="evidence" value="ECO:0007669"/>
    <property type="project" value="InterPro"/>
</dbReference>
<dbReference type="PROSITE" id="PS50002">
    <property type="entry name" value="SH3"/>
    <property type="match status" value="1"/>
</dbReference>
<evidence type="ECO:0000256" key="3">
    <source>
        <dbReference type="PROSITE-ProRule" id="PRU00192"/>
    </source>
</evidence>
<evidence type="ECO:0000313" key="7">
    <source>
        <dbReference type="RefSeq" id="XP_033813246.1"/>
    </source>
</evidence>
<protein>
    <submittedName>
        <fullName evidence="7 8">PML-RARA-regulated adapter molecule 1 isoform X1</fullName>
    </submittedName>
</protein>
<feature type="region of interest" description="Disordered" evidence="4">
    <location>
        <begin position="56"/>
        <end position="77"/>
    </location>
</feature>
<evidence type="ECO:0000313" key="6">
    <source>
        <dbReference type="Proteomes" id="UP000515159"/>
    </source>
</evidence>
<feature type="region of interest" description="Disordered" evidence="4">
    <location>
        <begin position="153"/>
        <end position="211"/>
    </location>
</feature>
<evidence type="ECO:0000256" key="4">
    <source>
        <dbReference type="SAM" id="MobiDB-lite"/>
    </source>
</evidence>
<dbReference type="Proteomes" id="UP000515159">
    <property type="component" value="Chromosome 8"/>
</dbReference>
<gene>
    <name evidence="7 8 9" type="primary">PRAM1</name>
</gene>
<feature type="compositionally biased region" description="Polar residues" evidence="4">
    <location>
        <begin position="229"/>
        <end position="244"/>
    </location>
</feature>
<keyword evidence="6" id="KW-1185">Reference proteome</keyword>
<proteinExistence type="predicted"/>